<dbReference type="AlphaFoldDB" id="A0AAD8LBR7"/>
<keyword evidence="6" id="KW-1185">Reference proteome</keyword>
<evidence type="ECO:0008006" key="7">
    <source>
        <dbReference type="Google" id="ProtNLM"/>
    </source>
</evidence>
<organism evidence="5 6">
    <name type="scientific">Tagetes erecta</name>
    <name type="common">African marigold</name>
    <dbReference type="NCBI Taxonomy" id="13708"/>
    <lineage>
        <taxon>Eukaryota</taxon>
        <taxon>Viridiplantae</taxon>
        <taxon>Streptophyta</taxon>
        <taxon>Embryophyta</taxon>
        <taxon>Tracheophyta</taxon>
        <taxon>Spermatophyta</taxon>
        <taxon>Magnoliopsida</taxon>
        <taxon>eudicotyledons</taxon>
        <taxon>Gunneridae</taxon>
        <taxon>Pentapetalae</taxon>
        <taxon>asterids</taxon>
        <taxon>campanulids</taxon>
        <taxon>Asterales</taxon>
        <taxon>Asteraceae</taxon>
        <taxon>Asteroideae</taxon>
        <taxon>Heliantheae alliance</taxon>
        <taxon>Tageteae</taxon>
        <taxon>Tagetes</taxon>
    </lineage>
</organism>
<sequence length="687" mass="76285">MKIERKKYKLSMRGMTIEVAAFQSSLESTKLKEGSFGSNNSNEPISVLDTRRSPSPSTSTSTLSSSFNGGGNGCTTTTPPLLAAASENNNLQQKWQDTGPQEMGISGYDTNITTAGDGGRKDEWPELQPIPADFGLQQQRFGGLEDWESLLSASPAQDQSLRWISGDFDDTSLSLQQLLQSNQIDQNAPPTTVSETQLPLHFNPQIPNFFPFSNSDPNPAMVLNTFPPPLPLPPSQVQFHHQGLQKAPNLQQNIHKSAISDLGHQKDPVSNLGLQKVMFLNQGLQKFPLLNQGQDLPDKKPQMVAGIKQESSPTAPTPPHHHQQYQFICDQLFAVAELMLSGNFSHAQGILARLNHQFALAPAPNKPFHRAAFYFKEALQMHSQPNLKPNQVTPPFNGLFKMGAYKMFSEVSPIIQFMNFTSNQTLLEAVGDAKNIHIIDFDIGFGAQWASFIQELPTKNNGGGCSLKITAFASPSTHHPVELALMHENLSQFAHEIGISFELEVVNFDSFDPRSFSSSENETIAVNLPIWSASTHLTAIPSILHFMKQLSPKIVISFDRGCERTDLPFPHYLLQGLQYYEVLLDSIDGCNVVSDVSNKIERFLFQPQIERMVLGKLESPEPMPHWKSLFTTGGYSPVMFSNFAETQADCVAKRMQVQGFHIEKKQAALVLCWQNRELMTASAWKCC</sequence>
<dbReference type="InterPro" id="IPR005202">
    <property type="entry name" value="TF_GRAS"/>
</dbReference>
<name>A0AAD8LBR7_TARER</name>
<gene>
    <name evidence="5" type="ORF">QVD17_02075</name>
</gene>
<comment type="caution">
    <text evidence="3">Lacks conserved residue(s) required for the propagation of feature annotation.</text>
</comment>
<feature type="compositionally biased region" description="Low complexity" evidence="4">
    <location>
        <begin position="53"/>
        <end position="67"/>
    </location>
</feature>
<accession>A0AAD8LBR7</accession>
<reference evidence="5" key="1">
    <citation type="journal article" date="2023" name="bioRxiv">
        <title>Improved chromosome-level genome assembly for marigold (Tagetes erecta).</title>
        <authorList>
            <person name="Jiang F."/>
            <person name="Yuan L."/>
            <person name="Wang S."/>
            <person name="Wang H."/>
            <person name="Xu D."/>
            <person name="Wang A."/>
            <person name="Fan W."/>
        </authorList>
    </citation>
    <scope>NUCLEOTIDE SEQUENCE</scope>
    <source>
        <strain evidence="5">WSJ</strain>
        <tissue evidence="5">Leaf</tissue>
    </source>
</reference>
<feature type="region of interest" description="Disordered" evidence="4">
    <location>
        <begin position="29"/>
        <end position="81"/>
    </location>
</feature>
<evidence type="ECO:0000256" key="1">
    <source>
        <dbReference type="ARBA" id="ARBA00023015"/>
    </source>
</evidence>
<evidence type="ECO:0000313" key="6">
    <source>
        <dbReference type="Proteomes" id="UP001229421"/>
    </source>
</evidence>
<evidence type="ECO:0000313" key="5">
    <source>
        <dbReference type="EMBL" id="KAK1436296.1"/>
    </source>
</evidence>
<feature type="region of interest" description="SAW" evidence="3">
    <location>
        <begin position="614"/>
        <end position="685"/>
    </location>
</feature>
<evidence type="ECO:0000256" key="2">
    <source>
        <dbReference type="ARBA" id="ARBA00023163"/>
    </source>
</evidence>
<dbReference type="PROSITE" id="PS50985">
    <property type="entry name" value="GRAS"/>
    <property type="match status" value="1"/>
</dbReference>
<comment type="similarity">
    <text evidence="3">Belongs to the GRAS family.</text>
</comment>
<feature type="short sequence motif" description="VHIID" evidence="3">
    <location>
        <begin position="436"/>
        <end position="440"/>
    </location>
</feature>
<proteinExistence type="inferred from homology"/>
<dbReference type="Pfam" id="PF03514">
    <property type="entry name" value="GRAS"/>
    <property type="match status" value="1"/>
</dbReference>
<feature type="region of interest" description="Leucine repeat I (LRI)" evidence="3">
    <location>
        <begin position="326"/>
        <end position="386"/>
    </location>
</feature>
<dbReference type="PANTHER" id="PTHR31636">
    <property type="entry name" value="OSJNBA0084A10.13 PROTEIN-RELATED"/>
    <property type="match status" value="1"/>
</dbReference>
<keyword evidence="1" id="KW-0805">Transcription regulation</keyword>
<dbReference type="EMBL" id="JAUHHV010000001">
    <property type="protein sequence ID" value="KAK1436296.1"/>
    <property type="molecule type" value="Genomic_DNA"/>
</dbReference>
<protein>
    <recommendedName>
        <fullName evidence="7">Scarecrow-like protein 6</fullName>
    </recommendedName>
</protein>
<evidence type="ECO:0000256" key="3">
    <source>
        <dbReference type="PROSITE-ProRule" id="PRU01191"/>
    </source>
</evidence>
<dbReference type="Proteomes" id="UP001229421">
    <property type="component" value="Unassembled WGS sequence"/>
</dbReference>
<keyword evidence="2" id="KW-0804">Transcription</keyword>
<evidence type="ECO:0000256" key="4">
    <source>
        <dbReference type="SAM" id="MobiDB-lite"/>
    </source>
</evidence>
<comment type="caution">
    <text evidence="5">The sequence shown here is derived from an EMBL/GenBank/DDBJ whole genome shotgun (WGS) entry which is preliminary data.</text>
</comment>